<keyword evidence="2" id="KW-1185">Reference proteome</keyword>
<protein>
    <submittedName>
        <fullName evidence="1">Uncharacterized protein</fullName>
    </submittedName>
</protein>
<dbReference type="EMBL" id="FQVB01000036">
    <property type="protein sequence ID" value="SHG01229.1"/>
    <property type="molecule type" value="Genomic_DNA"/>
</dbReference>
<sequence length="92" mass="10857">MDRRLLKELFWDYDVDRLHLLPGITYAQRIVDLWPIVEYAHRDGTLSTEDFLALVERIADYVDEVRYCEGVREIVIKELVKACRSRSIQTAS</sequence>
<dbReference type="Proteomes" id="UP000184076">
    <property type="component" value="Unassembled WGS sequence"/>
</dbReference>
<reference evidence="2" key="1">
    <citation type="submission" date="2016-11" db="EMBL/GenBank/DDBJ databases">
        <authorList>
            <person name="Varghese N."/>
            <person name="Submissions S."/>
        </authorList>
    </citation>
    <scope>NUCLEOTIDE SEQUENCE [LARGE SCALE GENOMIC DNA]</scope>
    <source>
        <strain evidence="2">DSM 9756</strain>
    </source>
</reference>
<proteinExistence type="predicted"/>
<dbReference type="AlphaFoldDB" id="A0A1M5GC05"/>
<evidence type="ECO:0000313" key="2">
    <source>
        <dbReference type="Proteomes" id="UP000184076"/>
    </source>
</evidence>
<dbReference type="RefSeq" id="WP_143156517.1">
    <property type="nucleotide sequence ID" value="NZ_FQVB01000036.1"/>
</dbReference>
<evidence type="ECO:0000313" key="1">
    <source>
        <dbReference type="EMBL" id="SHG01229.1"/>
    </source>
</evidence>
<gene>
    <name evidence="1" type="ORF">SAMN02745206_03100</name>
</gene>
<name>A0A1M5GC05_9BACT</name>
<accession>A0A1M5GC05</accession>
<dbReference type="STRING" id="1121391.SAMN02745206_03100"/>
<organism evidence="1 2">
    <name type="scientific">Desulfacinum infernum DSM 9756</name>
    <dbReference type="NCBI Taxonomy" id="1121391"/>
    <lineage>
        <taxon>Bacteria</taxon>
        <taxon>Pseudomonadati</taxon>
        <taxon>Thermodesulfobacteriota</taxon>
        <taxon>Syntrophobacteria</taxon>
        <taxon>Syntrophobacterales</taxon>
        <taxon>Syntrophobacteraceae</taxon>
        <taxon>Desulfacinum</taxon>
    </lineage>
</organism>